<dbReference type="PANTHER" id="PTHR42756">
    <property type="entry name" value="TRANSCRIPTIONAL REGULATOR, MARR"/>
    <property type="match status" value="1"/>
</dbReference>
<dbReference type="SUPFAM" id="SSF46785">
    <property type="entry name" value="Winged helix' DNA-binding domain"/>
    <property type="match status" value="1"/>
</dbReference>
<dbReference type="InterPro" id="IPR000835">
    <property type="entry name" value="HTH_MarR-typ"/>
</dbReference>
<dbReference type="STRING" id="444158.MmarC6_0136"/>
<proteinExistence type="predicted"/>
<evidence type="ECO:0000313" key="5">
    <source>
        <dbReference type="EMBL" id="ABX00959.1"/>
    </source>
</evidence>
<dbReference type="AlphaFoldDB" id="A9A7L1"/>
<keyword evidence="3" id="KW-0804">Transcription</keyword>
<organism evidence="5">
    <name type="scientific">Methanococcus maripaludis (strain C6 / ATCC BAA-1332)</name>
    <dbReference type="NCBI Taxonomy" id="444158"/>
    <lineage>
        <taxon>Archaea</taxon>
        <taxon>Methanobacteriati</taxon>
        <taxon>Methanobacteriota</taxon>
        <taxon>Methanomada group</taxon>
        <taxon>Methanococci</taxon>
        <taxon>Methanococcales</taxon>
        <taxon>Methanococcaceae</taxon>
        <taxon>Methanococcus</taxon>
    </lineage>
</organism>
<dbReference type="eggNOG" id="arCOG03182">
    <property type="taxonomic scope" value="Archaea"/>
</dbReference>
<protein>
    <submittedName>
        <fullName evidence="5">Transcriptional regulator, MarR family</fullName>
    </submittedName>
</protein>
<keyword evidence="1" id="KW-0805">Transcription regulation</keyword>
<dbReference type="InterPro" id="IPR036388">
    <property type="entry name" value="WH-like_DNA-bd_sf"/>
</dbReference>
<dbReference type="SMART" id="SM00347">
    <property type="entry name" value="HTH_MARR"/>
    <property type="match status" value="1"/>
</dbReference>
<dbReference type="PANTHER" id="PTHR42756:SF1">
    <property type="entry name" value="TRANSCRIPTIONAL REPRESSOR OF EMRAB OPERON"/>
    <property type="match status" value="1"/>
</dbReference>
<dbReference type="PhylomeDB" id="A9A7L1"/>
<dbReference type="Gene3D" id="1.10.10.10">
    <property type="entry name" value="Winged helix-like DNA-binding domain superfamily/Winged helix DNA-binding domain"/>
    <property type="match status" value="1"/>
</dbReference>
<dbReference type="GO" id="GO:0003677">
    <property type="term" value="F:DNA binding"/>
    <property type="evidence" value="ECO:0007669"/>
    <property type="project" value="UniProtKB-KW"/>
</dbReference>
<evidence type="ECO:0000256" key="2">
    <source>
        <dbReference type="ARBA" id="ARBA00023125"/>
    </source>
</evidence>
<dbReference type="PRINTS" id="PR00598">
    <property type="entry name" value="HTHMARR"/>
</dbReference>
<dbReference type="GO" id="GO:0003700">
    <property type="term" value="F:DNA-binding transcription factor activity"/>
    <property type="evidence" value="ECO:0007669"/>
    <property type="project" value="InterPro"/>
</dbReference>
<dbReference type="Pfam" id="PF01047">
    <property type="entry name" value="MarR"/>
    <property type="match status" value="1"/>
</dbReference>
<dbReference type="PROSITE" id="PS01117">
    <property type="entry name" value="HTH_MARR_1"/>
    <property type="match status" value="1"/>
</dbReference>
<gene>
    <name evidence="5" type="ordered locus">MmarC6_0136</name>
</gene>
<reference evidence="5" key="1">
    <citation type="submission" date="2007-10" db="EMBL/GenBank/DDBJ databases">
        <title>Complete sequence of Methanococcus maripaludis C6.</title>
        <authorList>
            <consortium name="US DOE Joint Genome Institute"/>
            <person name="Copeland A."/>
            <person name="Lucas S."/>
            <person name="Lapidus A."/>
            <person name="Barry K."/>
            <person name="Glavina del Rio T."/>
            <person name="Dalin E."/>
            <person name="Tice H."/>
            <person name="Pitluck S."/>
            <person name="Clum A."/>
            <person name="Schmutz J."/>
            <person name="Larimer F."/>
            <person name="Land M."/>
            <person name="Hauser L."/>
            <person name="Kyrpides N."/>
            <person name="Mikhailova N."/>
            <person name="Sieprawska-Lupa M."/>
            <person name="Whitman W.B."/>
            <person name="Richardson P."/>
        </authorList>
    </citation>
    <scope>NUCLEOTIDE SEQUENCE [LARGE SCALE GENOMIC DNA]</scope>
    <source>
        <strain evidence="5">C6</strain>
    </source>
</reference>
<dbReference type="PROSITE" id="PS50995">
    <property type="entry name" value="HTH_MARR_2"/>
    <property type="match status" value="1"/>
</dbReference>
<dbReference type="KEGG" id="mmx:MmarC6_0136"/>
<evidence type="ECO:0000256" key="1">
    <source>
        <dbReference type="ARBA" id="ARBA00023015"/>
    </source>
</evidence>
<dbReference type="InterPro" id="IPR023187">
    <property type="entry name" value="Tscrpt_reg_MarR-type_CS"/>
</dbReference>
<evidence type="ECO:0000259" key="4">
    <source>
        <dbReference type="PROSITE" id="PS50995"/>
    </source>
</evidence>
<dbReference type="HOGENOM" id="CLU_083287_11_3_2"/>
<name>A9A7L1_METM6</name>
<dbReference type="InterPro" id="IPR036390">
    <property type="entry name" value="WH_DNA-bd_sf"/>
</dbReference>
<keyword evidence="2" id="KW-0238">DNA-binding</keyword>
<feature type="domain" description="HTH marR-type" evidence="4">
    <location>
        <begin position="1"/>
        <end position="126"/>
    </location>
</feature>
<accession>A9A7L1</accession>
<dbReference type="EMBL" id="CP000867">
    <property type="protein sequence ID" value="ABX00959.1"/>
    <property type="molecule type" value="Genomic_DNA"/>
</dbReference>
<sequence>MYVISRNHLYQRIPKEEFLKISLSDREYLEAINKLKNPKISELAEEMKYTKTSVTNMVQKLEKNGYVKRIRSKSDKREVYVELTEKGHYIFEWKENMHEITISGVMEILTPQELETFEILLEKIAKEFDQELDIIYKQNEHIDKLDWPPLI</sequence>
<evidence type="ECO:0000256" key="3">
    <source>
        <dbReference type="ARBA" id="ARBA00023163"/>
    </source>
</evidence>